<organism evidence="2 3">
    <name type="scientific">Parvularcula bermudensis (strain ATCC BAA-594 / HTCC2503 / KCTC 12087)</name>
    <dbReference type="NCBI Taxonomy" id="314260"/>
    <lineage>
        <taxon>Bacteria</taxon>
        <taxon>Pseudomonadati</taxon>
        <taxon>Pseudomonadota</taxon>
        <taxon>Alphaproteobacteria</taxon>
        <taxon>Parvularculales</taxon>
        <taxon>Parvularculaceae</taxon>
        <taxon>Parvularcula</taxon>
    </lineage>
</organism>
<dbReference type="RefSeq" id="WP_013300766.1">
    <property type="nucleotide sequence ID" value="NC_014414.1"/>
</dbReference>
<dbReference type="HOGENOM" id="CLU_609500_0_0_5"/>
<protein>
    <submittedName>
        <fullName evidence="2">Uncharacterized protein</fullName>
    </submittedName>
</protein>
<keyword evidence="1" id="KW-0812">Transmembrane</keyword>
<evidence type="ECO:0000313" key="2">
    <source>
        <dbReference type="EMBL" id="ADM09792.1"/>
    </source>
</evidence>
<accession>E0TBZ9</accession>
<sequence>MDRQSFIPAAAVFGTTVERKIITLLNSFNDVRDFDVIVDRPGFGRAEEGEGSAIGDTVAQRFLDARPPGGWTTIAEFIRSAWPFRSTISGFGEDKFSDLVYSAIKLSAGDDHRTLTGFFRRISNDGATPFAKIREPVDVLVYGKFAGASDQADFMTVIQVQETDEDGNFSIEDITDDYEEFAIVACFRDDGRVFHRSGLIPIRQFTGDEFRYRPLLLNFSFELLDENFRAQIEEQAGTQLEGGKRLESITSDFKDGFVEIKGRVIAPDTFLWFDSKLDFTIEMRMLPSNMTQDWVRDLTSLVGIQTVVTEQSHQNDGFIIASILAFFVPGGLLLGPIATIVFLAIDSSLDNEASTNELIADAININLDDDQLENIQNAIQDVVENADPITANALRLLSTFDEPPATPEEELEMIIEFMSTHVTIDRTDIDEDKATLSLWLTVPFAIQEV</sequence>
<proteinExistence type="predicted"/>
<gene>
    <name evidence="2" type="ordered locus">PB2503_08684</name>
</gene>
<dbReference type="EMBL" id="CP002156">
    <property type="protein sequence ID" value="ADM09792.1"/>
    <property type="molecule type" value="Genomic_DNA"/>
</dbReference>
<evidence type="ECO:0000256" key="1">
    <source>
        <dbReference type="SAM" id="Phobius"/>
    </source>
</evidence>
<reference evidence="3" key="1">
    <citation type="submission" date="2010-08" db="EMBL/GenBank/DDBJ databases">
        <title>Genome sequence of Parvularcula bermudensis HTCC2503.</title>
        <authorList>
            <person name="Kang D.-M."/>
            <person name="Oh H.-M."/>
            <person name="Cho J.-C."/>
        </authorList>
    </citation>
    <scope>NUCLEOTIDE SEQUENCE [LARGE SCALE GENOMIC DNA]</scope>
    <source>
        <strain evidence="3">ATCC BAA-594 / HTCC2503 / KCTC 12087</strain>
    </source>
</reference>
<keyword evidence="3" id="KW-1185">Reference proteome</keyword>
<dbReference type="KEGG" id="pbr:PB2503_08684"/>
<keyword evidence="1" id="KW-0472">Membrane</keyword>
<reference evidence="2 3" key="2">
    <citation type="journal article" date="2011" name="J. Bacteriol.">
        <title>Complete genome sequence of strain HTCC2503T of Parvularcula bermudensis, the type species of the order "Parvularculales" in the class Alphaproteobacteria.</title>
        <authorList>
            <person name="Oh H.M."/>
            <person name="Kang I."/>
            <person name="Vergin K.L."/>
            <person name="Kang D."/>
            <person name="Rhee K.H."/>
            <person name="Giovannoni S.J."/>
            <person name="Cho J.C."/>
        </authorList>
    </citation>
    <scope>NUCLEOTIDE SEQUENCE [LARGE SCALE GENOMIC DNA]</scope>
    <source>
        <strain evidence="3">ATCC BAA-594 / HTCC2503 / KCTC 12087</strain>
    </source>
</reference>
<feature type="transmembrane region" description="Helical" evidence="1">
    <location>
        <begin position="318"/>
        <end position="345"/>
    </location>
</feature>
<evidence type="ECO:0000313" key="3">
    <source>
        <dbReference type="Proteomes" id="UP000001302"/>
    </source>
</evidence>
<keyword evidence="1" id="KW-1133">Transmembrane helix</keyword>
<dbReference type="AlphaFoldDB" id="E0TBZ9"/>
<dbReference type="Proteomes" id="UP000001302">
    <property type="component" value="Chromosome"/>
</dbReference>
<name>E0TBZ9_PARBH</name>